<keyword evidence="3" id="KW-1185">Reference proteome</keyword>
<reference evidence="2 3" key="1">
    <citation type="submission" date="2019-05" db="EMBL/GenBank/DDBJ databases">
        <title>Kocuria coralli sp. nov., a novel actinobacterium isolated from coral reef seawater.</title>
        <authorList>
            <person name="Li J."/>
        </authorList>
    </citation>
    <scope>NUCLEOTIDE SEQUENCE [LARGE SCALE GENOMIC DNA]</scope>
    <source>
        <strain evidence="2 3">SCSIO 13007</strain>
    </source>
</reference>
<protein>
    <submittedName>
        <fullName evidence="2">Uncharacterized protein</fullName>
    </submittedName>
</protein>
<name>A0A5J5KWY4_9MICC</name>
<accession>A0A5J5KWY4</accession>
<evidence type="ECO:0000313" key="3">
    <source>
        <dbReference type="Proteomes" id="UP000325957"/>
    </source>
</evidence>
<dbReference type="RefSeq" id="WP_158033648.1">
    <property type="nucleotide sequence ID" value="NZ_ML708616.1"/>
</dbReference>
<gene>
    <name evidence="2" type="ORF">FCK90_07285</name>
</gene>
<evidence type="ECO:0000313" key="2">
    <source>
        <dbReference type="EMBL" id="KAA9394277.1"/>
    </source>
</evidence>
<dbReference type="EMBL" id="SZWF01000007">
    <property type="protein sequence ID" value="KAA9394277.1"/>
    <property type="molecule type" value="Genomic_DNA"/>
</dbReference>
<keyword evidence="1" id="KW-0472">Membrane</keyword>
<keyword evidence="1" id="KW-0812">Transmembrane</keyword>
<sequence>MPQQPQQLLSNRLYSLLIASAGAYVLLNVLHAIARSTDTYRDKLLTAYDEVMGPGSSSALDTSSAVGFTSVLGWIVVLGVYALVLVLLMREKRWARPAGIALACLGSAAALFGLIYVFFYGMLGLVVAAVIVIYAAINVAWVVTAVRTRP</sequence>
<keyword evidence="1" id="KW-1133">Transmembrane helix</keyword>
<feature type="transmembrane region" description="Helical" evidence="1">
    <location>
        <begin position="65"/>
        <end position="88"/>
    </location>
</feature>
<feature type="transmembrane region" description="Helical" evidence="1">
    <location>
        <begin position="125"/>
        <end position="146"/>
    </location>
</feature>
<feature type="transmembrane region" description="Helical" evidence="1">
    <location>
        <begin position="100"/>
        <end position="119"/>
    </location>
</feature>
<organism evidence="2 3">
    <name type="scientific">Kocuria coralli</name>
    <dbReference type="NCBI Taxonomy" id="1461025"/>
    <lineage>
        <taxon>Bacteria</taxon>
        <taxon>Bacillati</taxon>
        <taxon>Actinomycetota</taxon>
        <taxon>Actinomycetes</taxon>
        <taxon>Micrococcales</taxon>
        <taxon>Micrococcaceae</taxon>
        <taxon>Kocuria</taxon>
    </lineage>
</organism>
<dbReference type="Proteomes" id="UP000325957">
    <property type="component" value="Unassembled WGS sequence"/>
</dbReference>
<evidence type="ECO:0000256" key="1">
    <source>
        <dbReference type="SAM" id="Phobius"/>
    </source>
</evidence>
<feature type="transmembrane region" description="Helical" evidence="1">
    <location>
        <begin position="12"/>
        <end position="34"/>
    </location>
</feature>
<proteinExistence type="predicted"/>
<comment type="caution">
    <text evidence="2">The sequence shown here is derived from an EMBL/GenBank/DDBJ whole genome shotgun (WGS) entry which is preliminary data.</text>
</comment>
<dbReference type="AlphaFoldDB" id="A0A5J5KWY4"/>